<dbReference type="GeneID" id="94194662"/>
<dbReference type="Gene3D" id="3.10.400.20">
    <property type="match status" value="1"/>
</dbReference>
<dbReference type="Pfam" id="PF26292">
    <property type="entry name" value="PUA_elF2D"/>
    <property type="match status" value="1"/>
</dbReference>
<dbReference type="InterPro" id="IPR048248">
    <property type="entry name" value="PUA_eIF2d-like"/>
</dbReference>
<dbReference type="Pfam" id="PF25304">
    <property type="entry name" value="WHD_eIF2D"/>
    <property type="match status" value="1"/>
</dbReference>
<dbReference type="InterPro" id="IPR015947">
    <property type="entry name" value="PUA-like_sf"/>
</dbReference>
<evidence type="ECO:0000313" key="3">
    <source>
        <dbReference type="EMBL" id="GIX63181.1"/>
    </source>
</evidence>
<dbReference type="PANTHER" id="PTHR12217:SF4">
    <property type="entry name" value="EUKARYOTIC TRANSLATION INITIATION FACTOR 2D"/>
    <property type="match status" value="1"/>
</dbReference>
<dbReference type="Proteomes" id="UP001497744">
    <property type="component" value="Unassembled WGS sequence"/>
</dbReference>
<evidence type="ECO:0000259" key="2">
    <source>
        <dbReference type="PROSITE" id="PS50296"/>
    </source>
</evidence>
<dbReference type="RefSeq" id="XP_067715250.1">
    <property type="nucleotide sequence ID" value="XM_067859149.1"/>
</dbReference>
<dbReference type="GO" id="GO:0003743">
    <property type="term" value="F:translation initiation factor activity"/>
    <property type="evidence" value="ECO:0007669"/>
    <property type="project" value="UniProtKB-KW"/>
</dbReference>
<dbReference type="PROSITE" id="PS50296">
    <property type="entry name" value="SUI1"/>
    <property type="match status" value="1"/>
</dbReference>
<dbReference type="EMBL" id="BPLF01000002">
    <property type="protein sequence ID" value="GIX63181.1"/>
    <property type="molecule type" value="Genomic_DNA"/>
</dbReference>
<comment type="caution">
    <text evidence="3">The sequence shown here is derived from an EMBL/GenBank/DDBJ whole genome shotgun (WGS) entry which is preliminary data.</text>
</comment>
<dbReference type="PANTHER" id="PTHR12217">
    <property type="entry name" value="EUKARYOTIC TRANSLATION INITIATION FACTOR 2D"/>
    <property type="match status" value="1"/>
</dbReference>
<dbReference type="InterPro" id="IPR001950">
    <property type="entry name" value="SUI1"/>
</dbReference>
<reference evidence="3 4" key="1">
    <citation type="submission" date="2021-06" db="EMBL/GenBank/DDBJ databases">
        <title>Genome sequence of Babesia caballi.</title>
        <authorList>
            <person name="Yamagishi J."/>
            <person name="Kidaka T."/>
            <person name="Ochi A."/>
        </authorList>
    </citation>
    <scope>NUCLEOTIDE SEQUENCE [LARGE SCALE GENOMIC DNA]</scope>
    <source>
        <strain evidence="3">USDA-D6B2</strain>
    </source>
</reference>
<accession>A0AAV4LSN4</accession>
<evidence type="ECO:0000313" key="4">
    <source>
        <dbReference type="Proteomes" id="UP001497744"/>
    </source>
</evidence>
<evidence type="ECO:0000256" key="1">
    <source>
        <dbReference type="SAM" id="MobiDB-lite"/>
    </source>
</evidence>
<dbReference type="InterPro" id="IPR057429">
    <property type="entry name" value="WH_eIF2D"/>
</dbReference>
<name>A0AAV4LSN4_BABCB</name>
<keyword evidence="3" id="KW-0648">Protein biosynthesis</keyword>
<dbReference type="GO" id="GO:0001731">
    <property type="term" value="P:formation of translation preinitiation complex"/>
    <property type="evidence" value="ECO:0007669"/>
    <property type="project" value="InterPro"/>
</dbReference>
<keyword evidence="3" id="KW-0396">Initiation factor</keyword>
<dbReference type="Gene3D" id="3.30.780.10">
    <property type="entry name" value="SUI1-like domain"/>
    <property type="match status" value="1"/>
</dbReference>
<dbReference type="AlphaFoldDB" id="A0AAV4LSN4"/>
<sequence length="494" mass="52098">MRGAHLMVPGVLNWPCGIEAGSMAAVVIDGSPYPVAVGVCESSVDERGNVRTTGRALEVLHYFGDGLWKLTSKPFPSGEALSEEAIGDQDVSASPSEPGTTDVGDASGRPSGCHEATAGDVPKGDSGAPVASSETAGTVETNEEPAGTTEPGEVQHLAEAGHEQNGGGGNGGSIAAVVEGVETLEISAPAASGGAKPASVVFPVPLVDHVIRVCFLQTIHGIADTQLPMEVSALYGQMTADGARLLATPAFRRLLKEAGMWDDNISPENAAALVSYKNSSCKKLAKLFQAWAKEGLITVKETRGTATVVNINRGSEAFVKFQPIALAQVKEREGPRSDKVKVKRLLAFSAAQRKDLAARGLAVDKEPLPLEKFKQFVAEHVSNDGDVIMQYVNDATQYHQVLRGEDASPVRKGPAQPVTVAVEPRGNRKHITTVKGLFNYLFNVDESAVAEALRRKFASSVSVSNGVVTIQGKVPIKNELVDQFGLSQQHVKLL</sequence>
<proteinExistence type="predicted"/>
<feature type="domain" description="SUI1" evidence="2">
    <location>
        <begin position="418"/>
        <end position="472"/>
    </location>
</feature>
<dbReference type="PROSITE" id="PS50890">
    <property type="entry name" value="PUA"/>
    <property type="match status" value="1"/>
</dbReference>
<dbReference type="Pfam" id="PF01253">
    <property type="entry name" value="SUI1"/>
    <property type="match status" value="1"/>
</dbReference>
<dbReference type="SUPFAM" id="SSF88697">
    <property type="entry name" value="PUA domain-like"/>
    <property type="match status" value="1"/>
</dbReference>
<feature type="region of interest" description="Disordered" evidence="1">
    <location>
        <begin position="83"/>
        <end position="151"/>
    </location>
</feature>
<dbReference type="SUPFAM" id="SSF55159">
    <property type="entry name" value="eIF1-like"/>
    <property type="match status" value="1"/>
</dbReference>
<dbReference type="InterPro" id="IPR036877">
    <property type="entry name" value="SUI1_dom_sf"/>
</dbReference>
<dbReference type="InterPro" id="IPR039757">
    <property type="entry name" value="EIF2D"/>
</dbReference>
<protein>
    <submittedName>
        <fullName evidence="3">Translation initiation factor sui1 protein</fullName>
    </submittedName>
</protein>
<organism evidence="3 4">
    <name type="scientific">Babesia caballi</name>
    <dbReference type="NCBI Taxonomy" id="5871"/>
    <lineage>
        <taxon>Eukaryota</taxon>
        <taxon>Sar</taxon>
        <taxon>Alveolata</taxon>
        <taxon>Apicomplexa</taxon>
        <taxon>Aconoidasida</taxon>
        <taxon>Piroplasmida</taxon>
        <taxon>Babesiidae</taxon>
        <taxon>Babesia</taxon>
    </lineage>
</organism>
<keyword evidence="4" id="KW-1185">Reference proteome</keyword>
<gene>
    <name evidence="3" type="ORF">BcabD6B2_26160</name>
</gene>